<evidence type="ECO:0000256" key="5">
    <source>
        <dbReference type="ARBA" id="ARBA00023136"/>
    </source>
</evidence>
<dbReference type="OrthoDB" id="8904098at2759"/>
<name>A0A3S4NAR5_9MAGN</name>
<gene>
    <name evidence="7" type="ORF">CKAN_00310500</name>
</gene>
<feature type="transmembrane region" description="Helical" evidence="6">
    <location>
        <begin position="483"/>
        <end position="505"/>
    </location>
</feature>
<feature type="transmembrane region" description="Helical" evidence="6">
    <location>
        <begin position="171"/>
        <end position="190"/>
    </location>
</feature>
<protein>
    <submittedName>
        <fullName evidence="7">Protein NRT1/ PTR FAMILY 3.1-like protein</fullName>
    </submittedName>
</protein>
<evidence type="ECO:0000256" key="4">
    <source>
        <dbReference type="ARBA" id="ARBA00022989"/>
    </source>
</evidence>
<evidence type="ECO:0000313" key="8">
    <source>
        <dbReference type="Proteomes" id="UP000283530"/>
    </source>
</evidence>
<organism evidence="7 8">
    <name type="scientific">Cinnamomum micranthum f. kanehirae</name>
    <dbReference type="NCBI Taxonomy" id="337451"/>
    <lineage>
        <taxon>Eukaryota</taxon>
        <taxon>Viridiplantae</taxon>
        <taxon>Streptophyta</taxon>
        <taxon>Embryophyta</taxon>
        <taxon>Tracheophyta</taxon>
        <taxon>Spermatophyta</taxon>
        <taxon>Magnoliopsida</taxon>
        <taxon>Magnoliidae</taxon>
        <taxon>Laurales</taxon>
        <taxon>Lauraceae</taxon>
        <taxon>Cinnamomum</taxon>
    </lineage>
</organism>
<dbReference type="Pfam" id="PF00854">
    <property type="entry name" value="PTR2"/>
    <property type="match status" value="1"/>
</dbReference>
<sequence>MRKGGRRSSGGLRTMPFILANEFCDRFATIGFNANMITYLTDELHMPLVKASNVLTYFAGTSSFMPVVGGFISDSYTGRFWMIIVGSIIYQMGMICLTISAILPAFRVDPCKPNQPCQEASAWHIWVLYISMFLTSIGSGGIRPCVVAFGADQFNMTGSKKALTSAKFFNWFYFSMGCATLLALTVVVYVQENVGWGWGLGLPTIAMGLSVVAFVIGYPLYRNLKPAGSPFKRVAQVIVGAIRKRDAVVPSDPGELYENRELDAAISCSGSLIHTNQLKFFDRAAIITEGERPVETTPPNLWRISTVHRVEELKSMIRMLPIWSTGILLVTASAHQNTFAIQQARTMNRHLSPSFQIPPATMSVFNVLTMLISVVAYDRIFVPVARRFTGNPAGITYLQRMGIGLAVSVLSTVAAGVVEVKRKGIAAHYGLIDHPKAVIPMSVFWLVPQYSLHGVAEAFMQVGHMEFLYDQAPESMRSTAAALYWLAISAGNYLNTLLVFLIHKYSGKERNWLPDRNINRGRLDWYYWLVTGVQVVNLVYYMVCAWFYTYKPLKVVGLDDPCERSDDAAADGGHLELAANDKCMGDDGADQCAGKFVGSECGGLNGQKPGPSPALSEC</sequence>
<comment type="caution">
    <text evidence="7">The sequence shown here is derived from an EMBL/GenBank/DDBJ whole genome shotgun (WGS) entry which is preliminary data.</text>
</comment>
<evidence type="ECO:0000256" key="1">
    <source>
        <dbReference type="ARBA" id="ARBA00004141"/>
    </source>
</evidence>
<evidence type="ECO:0000313" key="7">
    <source>
        <dbReference type="EMBL" id="RWR74762.1"/>
    </source>
</evidence>
<dbReference type="InterPro" id="IPR036259">
    <property type="entry name" value="MFS_trans_sf"/>
</dbReference>
<dbReference type="GO" id="GO:0016020">
    <property type="term" value="C:membrane"/>
    <property type="evidence" value="ECO:0007669"/>
    <property type="project" value="UniProtKB-SubCell"/>
</dbReference>
<dbReference type="Gene3D" id="1.20.1250.20">
    <property type="entry name" value="MFS general substrate transporter like domains"/>
    <property type="match status" value="1"/>
</dbReference>
<feature type="transmembrane region" description="Helical" evidence="6">
    <location>
        <begin position="397"/>
        <end position="418"/>
    </location>
</feature>
<dbReference type="EMBL" id="QPKB01000001">
    <property type="protein sequence ID" value="RWR74762.1"/>
    <property type="molecule type" value="Genomic_DNA"/>
</dbReference>
<comment type="subcellular location">
    <subcellularLocation>
        <location evidence="1">Membrane</location>
        <topology evidence="1">Multi-pass membrane protein</topology>
    </subcellularLocation>
</comment>
<proteinExistence type="inferred from homology"/>
<evidence type="ECO:0000256" key="3">
    <source>
        <dbReference type="ARBA" id="ARBA00022692"/>
    </source>
</evidence>
<dbReference type="AlphaFoldDB" id="A0A3S4NAR5"/>
<dbReference type="SUPFAM" id="SSF103473">
    <property type="entry name" value="MFS general substrate transporter"/>
    <property type="match status" value="1"/>
</dbReference>
<reference evidence="7 8" key="1">
    <citation type="journal article" date="2019" name="Nat. Plants">
        <title>Stout camphor tree genome fills gaps in understanding of flowering plant genome evolution.</title>
        <authorList>
            <person name="Chaw S.M."/>
            <person name="Liu Y.C."/>
            <person name="Wu Y.W."/>
            <person name="Wang H.Y."/>
            <person name="Lin C.I."/>
            <person name="Wu C.S."/>
            <person name="Ke H.M."/>
            <person name="Chang L.Y."/>
            <person name="Hsu C.Y."/>
            <person name="Yang H.T."/>
            <person name="Sudianto E."/>
            <person name="Hsu M.H."/>
            <person name="Wu K.P."/>
            <person name="Wang L.N."/>
            <person name="Leebens-Mack J.H."/>
            <person name="Tsai I.J."/>
        </authorList>
    </citation>
    <scope>NUCLEOTIDE SEQUENCE [LARGE SCALE GENOMIC DNA]</scope>
    <source>
        <strain evidence="8">cv. Chaw 1501</strain>
        <tissue evidence="7">Young leaves</tissue>
    </source>
</reference>
<feature type="transmembrane region" description="Helical" evidence="6">
    <location>
        <begin position="357"/>
        <end position="377"/>
    </location>
</feature>
<evidence type="ECO:0000256" key="6">
    <source>
        <dbReference type="SAM" id="Phobius"/>
    </source>
</evidence>
<accession>A0A3S4NAR5</accession>
<keyword evidence="4 6" id="KW-1133">Transmembrane helix</keyword>
<comment type="similarity">
    <text evidence="2">Belongs to the major facilitator superfamily. Proton-dependent oligopeptide transporter (POT/PTR) (TC 2.A.17) family.</text>
</comment>
<dbReference type="PANTHER" id="PTHR11654">
    <property type="entry name" value="OLIGOPEPTIDE TRANSPORTER-RELATED"/>
    <property type="match status" value="1"/>
</dbReference>
<dbReference type="GO" id="GO:0022857">
    <property type="term" value="F:transmembrane transporter activity"/>
    <property type="evidence" value="ECO:0007669"/>
    <property type="project" value="InterPro"/>
</dbReference>
<feature type="transmembrane region" description="Helical" evidence="6">
    <location>
        <begin position="525"/>
        <end position="548"/>
    </location>
</feature>
<keyword evidence="8" id="KW-1185">Reference proteome</keyword>
<feature type="transmembrane region" description="Helical" evidence="6">
    <location>
        <begin position="126"/>
        <end position="150"/>
    </location>
</feature>
<evidence type="ECO:0000256" key="2">
    <source>
        <dbReference type="ARBA" id="ARBA00005982"/>
    </source>
</evidence>
<dbReference type="InterPro" id="IPR000109">
    <property type="entry name" value="POT_fam"/>
</dbReference>
<keyword evidence="5 6" id="KW-0472">Membrane</keyword>
<dbReference type="Proteomes" id="UP000283530">
    <property type="component" value="Unassembled WGS sequence"/>
</dbReference>
<dbReference type="STRING" id="337451.A0A3S4NAR5"/>
<keyword evidence="3 6" id="KW-0812">Transmembrane</keyword>
<feature type="transmembrane region" description="Helical" evidence="6">
    <location>
        <begin position="196"/>
        <end position="221"/>
    </location>
</feature>
<feature type="transmembrane region" description="Helical" evidence="6">
    <location>
        <begin position="80"/>
        <end position="106"/>
    </location>
</feature>